<reference evidence="4" key="2">
    <citation type="submission" date="2023-06" db="EMBL/GenBank/DDBJ databases">
        <authorList>
            <consortium name="Lawrence Berkeley National Laboratory"/>
            <person name="Haridas S."/>
            <person name="Hensen N."/>
            <person name="Bonometti L."/>
            <person name="Westerberg I."/>
            <person name="Brannstrom I.O."/>
            <person name="Guillou S."/>
            <person name="Cros-Aarteil S."/>
            <person name="Calhoun S."/>
            <person name="Kuo A."/>
            <person name="Mondo S."/>
            <person name="Pangilinan J."/>
            <person name="Riley R."/>
            <person name="Labutti K."/>
            <person name="Andreopoulos B."/>
            <person name="Lipzen A."/>
            <person name="Chen C."/>
            <person name="Yanf M."/>
            <person name="Daum C."/>
            <person name="Ng V."/>
            <person name="Clum A."/>
            <person name="Steindorff A."/>
            <person name="Ohm R."/>
            <person name="Martin F."/>
            <person name="Silar P."/>
            <person name="Natvig D."/>
            <person name="Lalanne C."/>
            <person name="Gautier V."/>
            <person name="Ament-Velasquez S.L."/>
            <person name="Kruys A."/>
            <person name="Hutchinson M.I."/>
            <person name="Powell A.J."/>
            <person name="Barry K."/>
            <person name="Miller A.N."/>
            <person name="Grigoriev I.V."/>
            <person name="Debuchy R."/>
            <person name="Gladieux P."/>
            <person name="Thoren M.H."/>
            <person name="Johannesson H."/>
        </authorList>
    </citation>
    <scope>NUCLEOTIDE SEQUENCE</scope>
    <source>
        <strain evidence="4">CBS 958.72</strain>
    </source>
</reference>
<proteinExistence type="predicted"/>
<dbReference type="PANTHER" id="PTHR35184">
    <property type="entry name" value="YALI0C10208P"/>
    <property type="match status" value="1"/>
</dbReference>
<feature type="region of interest" description="Disordered" evidence="1">
    <location>
        <begin position="1"/>
        <end position="25"/>
    </location>
</feature>
<feature type="transmembrane region" description="Helical" evidence="2">
    <location>
        <begin position="70"/>
        <end position="90"/>
    </location>
</feature>
<reference evidence="4" key="1">
    <citation type="journal article" date="2023" name="Mol. Phylogenet. Evol.">
        <title>Genome-scale phylogeny and comparative genomics of the fungal order Sordariales.</title>
        <authorList>
            <person name="Hensen N."/>
            <person name="Bonometti L."/>
            <person name="Westerberg I."/>
            <person name="Brannstrom I.O."/>
            <person name="Guillou S."/>
            <person name="Cros-Aarteil S."/>
            <person name="Calhoun S."/>
            <person name="Haridas S."/>
            <person name="Kuo A."/>
            <person name="Mondo S."/>
            <person name="Pangilinan J."/>
            <person name="Riley R."/>
            <person name="LaButti K."/>
            <person name="Andreopoulos B."/>
            <person name="Lipzen A."/>
            <person name="Chen C."/>
            <person name="Yan M."/>
            <person name="Daum C."/>
            <person name="Ng V."/>
            <person name="Clum A."/>
            <person name="Steindorff A."/>
            <person name="Ohm R.A."/>
            <person name="Martin F."/>
            <person name="Silar P."/>
            <person name="Natvig D.O."/>
            <person name="Lalanne C."/>
            <person name="Gautier V."/>
            <person name="Ament-Velasquez S.L."/>
            <person name="Kruys A."/>
            <person name="Hutchinson M.I."/>
            <person name="Powell A.J."/>
            <person name="Barry K."/>
            <person name="Miller A.N."/>
            <person name="Grigoriev I.V."/>
            <person name="Debuchy R."/>
            <person name="Gladieux P."/>
            <person name="Hiltunen Thoren M."/>
            <person name="Johannesson H."/>
        </authorList>
    </citation>
    <scope>NUCLEOTIDE SEQUENCE</scope>
    <source>
        <strain evidence="4">CBS 958.72</strain>
    </source>
</reference>
<accession>A0AAE0KGY3</accession>
<evidence type="ECO:0000313" key="4">
    <source>
        <dbReference type="EMBL" id="KAK3375590.1"/>
    </source>
</evidence>
<name>A0AAE0KGY3_9PEZI</name>
<feature type="transmembrane region" description="Helical" evidence="2">
    <location>
        <begin position="140"/>
        <end position="165"/>
    </location>
</feature>
<feature type="transmembrane region" description="Helical" evidence="2">
    <location>
        <begin position="258"/>
        <end position="276"/>
    </location>
</feature>
<comment type="caution">
    <text evidence="4">The sequence shown here is derived from an EMBL/GenBank/DDBJ whole genome shotgun (WGS) entry which is preliminary data.</text>
</comment>
<keyword evidence="2" id="KW-0812">Transmembrane</keyword>
<keyword evidence="2" id="KW-0472">Membrane</keyword>
<sequence length="328" mass="36355">MASNAPKGAQAPPSGPPYLPQTAQSGGLPTPIPDDPIIAVLLLFFVGGAVMNMTIFQLNRRRDHKFIPSALLFGFCMARIVALSMRMAWASHPTNINVAIAANIFTAAGVLLLFVINIVFTQRIVRAYHPTFGWHSATHWTFLALYFSIIASLIMVITSTVHSFFTLDLDARQKDRDVQLFAGTYLAVMAFLPIPVVILAILFPRQNAIEKFGRGPFRHKLMLLLFTATLLSFGAGFRIGVNFAPRPASDPAWYHHKAAFYIVNFVIELIVVYTYAISRFDQRFHIPDGSSAPGHYSGAIRKNLDDQHLDPAAVTDIEGDVEKDIEEK</sequence>
<dbReference type="InterPro" id="IPR021460">
    <property type="entry name" value="DUF3112"/>
</dbReference>
<dbReference type="AlphaFoldDB" id="A0AAE0KGY3"/>
<protein>
    <recommendedName>
        <fullName evidence="3">DUF7702 domain-containing protein</fullName>
    </recommendedName>
</protein>
<dbReference type="EMBL" id="JAULSN010000003">
    <property type="protein sequence ID" value="KAK3375590.1"/>
    <property type="molecule type" value="Genomic_DNA"/>
</dbReference>
<evidence type="ECO:0000313" key="5">
    <source>
        <dbReference type="Proteomes" id="UP001287356"/>
    </source>
</evidence>
<feature type="transmembrane region" description="Helical" evidence="2">
    <location>
        <begin position="223"/>
        <end position="243"/>
    </location>
</feature>
<evidence type="ECO:0000259" key="3">
    <source>
        <dbReference type="Pfam" id="PF24800"/>
    </source>
</evidence>
<evidence type="ECO:0000256" key="1">
    <source>
        <dbReference type="SAM" id="MobiDB-lite"/>
    </source>
</evidence>
<feature type="transmembrane region" description="Helical" evidence="2">
    <location>
        <begin position="185"/>
        <end position="203"/>
    </location>
</feature>
<keyword evidence="2" id="KW-1133">Transmembrane helix</keyword>
<dbReference type="PANTHER" id="PTHR35184:SF1">
    <property type="entry name" value="INTEGRAL MEMBRANE PROTEIN"/>
    <property type="match status" value="1"/>
</dbReference>
<organism evidence="4 5">
    <name type="scientific">Lasiosphaeria ovina</name>
    <dbReference type="NCBI Taxonomy" id="92902"/>
    <lineage>
        <taxon>Eukaryota</taxon>
        <taxon>Fungi</taxon>
        <taxon>Dikarya</taxon>
        <taxon>Ascomycota</taxon>
        <taxon>Pezizomycotina</taxon>
        <taxon>Sordariomycetes</taxon>
        <taxon>Sordariomycetidae</taxon>
        <taxon>Sordariales</taxon>
        <taxon>Lasiosphaeriaceae</taxon>
        <taxon>Lasiosphaeria</taxon>
    </lineage>
</organism>
<dbReference type="Pfam" id="PF11309">
    <property type="entry name" value="DUF3112"/>
    <property type="match status" value="1"/>
</dbReference>
<dbReference type="Pfam" id="PF24800">
    <property type="entry name" value="DUF7702"/>
    <property type="match status" value="1"/>
</dbReference>
<evidence type="ECO:0000256" key="2">
    <source>
        <dbReference type="SAM" id="Phobius"/>
    </source>
</evidence>
<keyword evidence="5" id="KW-1185">Reference proteome</keyword>
<dbReference type="Proteomes" id="UP001287356">
    <property type="component" value="Unassembled WGS sequence"/>
</dbReference>
<dbReference type="InterPro" id="IPR056119">
    <property type="entry name" value="DUF7702"/>
</dbReference>
<feature type="transmembrane region" description="Helical" evidence="2">
    <location>
        <begin position="96"/>
        <end position="120"/>
    </location>
</feature>
<feature type="domain" description="DUF7702" evidence="3">
    <location>
        <begin position="72"/>
        <end position="213"/>
    </location>
</feature>
<feature type="transmembrane region" description="Helical" evidence="2">
    <location>
        <begin position="37"/>
        <end position="58"/>
    </location>
</feature>
<gene>
    <name evidence="4" type="ORF">B0T24DRAFT_203684</name>
</gene>